<keyword evidence="1" id="KW-0812">Transmembrane</keyword>
<evidence type="ECO:0000313" key="3">
    <source>
        <dbReference type="Proteomes" id="UP000198948"/>
    </source>
</evidence>
<reference evidence="2 3" key="1">
    <citation type="submission" date="2016-10" db="EMBL/GenBank/DDBJ databases">
        <authorList>
            <person name="de Groot N.N."/>
        </authorList>
    </citation>
    <scope>NUCLEOTIDE SEQUENCE [LARGE SCALE GENOMIC DNA]</scope>
    <source>
        <strain evidence="2 3">DSM 13760</strain>
    </source>
</reference>
<dbReference type="AlphaFoldDB" id="A0A1H9TL95"/>
<keyword evidence="1" id="KW-0472">Membrane</keyword>
<keyword evidence="3" id="KW-1185">Reference proteome</keyword>
<dbReference type="OrthoDB" id="2237420at2"/>
<sequence>MSGLKKFLLIMLFILLLPIVLATTASYQYISQMDVQLLPFEDYPMIGQYVPYYLFYGSLVFVVLLIVCIFIIIFFPNKRQTLQFKKGNGVLKIEKKAIDNFVLTSIKKENYVHNPKVKTIIKRHKIIIRIKGHLLNYPDIEKQNAAFTSQLQQDLEQLLGITEDKKIYVHLTNYTPKVKTSSRVE</sequence>
<evidence type="ECO:0000313" key="2">
    <source>
        <dbReference type="EMBL" id="SER97965.1"/>
    </source>
</evidence>
<evidence type="ECO:0008006" key="4">
    <source>
        <dbReference type="Google" id="ProtNLM"/>
    </source>
</evidence>
<feature type="transmembrane region" description="Helical" evidence="1">
    <location>
        <begin position="53"/>
        <end position="75"/>
    </location>
</feature>
<keyword evidence="1" id="KW-1133">Transmembrane helix</keyword>
<accession>A0A1H9TL95</accession>
<dbReference type="NCBIfam" id="NF033218">
    <property type="entry name" value="anchor_AmaP"/>
    <property type="match status" value="1"/>
</dbReference>
<proteinExistence type="predicted"/>
<dbReference type="RefSeq" id="WP_092653130.1">
    <property type="nucleotide sequence ID" value="NZ_FOHA01000014.1"/>
</dbReference>
<protein>
    <recommendedName>
        <fullName evidence="4">Alkaline shock response membrane anchor protein AmaP</fullName>
    </recommendedName>
</protein>
<evidence type="ECO:0000256" key="1">
    <source>
        <dbReference type="SAM" id="Phobius"/>
    </source>
</evidence>
<organism evidence="2 3">
    <name type="scientific">Isobaculum melis</name>
    <dbReference type="NCBI Taxonomy" id="142588"/>
    <lineage>
        <taxon>Bacteria</taxon>
        <taxon>Bacillati</taxon>
        <taxon>Bacillota</taxon>
        <taxon>Bacilli</taxon>
        <taxon>Lactobacillales</taxon>
        <taxon>Carnobacteriaceae</taxon>
        <taxon>Isobaculum</taxon>
    </lineage>
</organism>
<name>A0A1H9TL95_9LACT</name>
<dbReference type="STRING" id="142588.SAMN04488559_11455"/>
<dbReference type="Proteomes" id="UP000198948">
    <property type="component" value="Unassembled WGS sequence"/>
</dbReference>
<dbReference type="EMBL" id="FOHA01000014">
    <property type="protein sequence ID" value="SER97965.1"/>
    <property type="molecule type" value="Genomic_DNA"/>
</dbReference>
<gene>
    <name evidence="2" type="ORF">SAMN04488559_11455</name>
</gene>